<dbReference type="InterPro" id="IPR010280">
    <property type="entry name" value="U5_MeTrfase_fam"/>
</dbReference>
<dbReference type="Proteomes" id="UP000466794">
    <property type="component" value="Unassembled WGS sequence"/>
</dbReference>
<feature type="binding site" evidence="4">
    <location>
        <position position="282"/>
    </location>
    <ligand>
        <name>S-adenosyl-L-methionine</name>
        <dbReference type="ChEBI" id="CHEBI:59789"/>
    </ligand>
</feature>
<dbReference type="CDD" id="cd02440">
    <property type="entry name" value="AdoMet_MTases"/>
    <property type="match status" value="1"/>
</dbReference>
<evidence type="ECO:0000256" key="5">
    <source>
        <dbReference type="SAM" id="MobiDB-lite"/>
    </source>
</evidence>
<accession>A0A7K1UT03</accession>
<evidence type="ECO:0000313" key="6">
    <source>
        <dbReference type="EMBL" id="MVU77470.1"/>
    </source>
</evidence>
<feature type="active site" description="Nucleophile" evidence="4">
    <location>
        <position position="406"/>
    </location>
</feature>
<feature type="compositionally biased region" description="Basic and acidic residues" evidence="5">
    <location>
        <begin position="7"/>
        <end position="21"/>
    </location>
</feature>
<proteinExistence type="inferred from homology"/>
<dbReference type="Gene3D" id="3.40.50.150">
    <property type="entry name" value="Vaccinia Virus protein VP39"/>
    <property type="match status" value="1"/>
</dbReference>
<feature type="binding site" evidence="4">
    <location>
        <position position="335"/>
    </location>
    <ligand>
        <name>S-adenosyl-L-methionine</name>
        <dbReference type="ChEBI" id="CHEBI:59789"/>
    </ligand>
</feature>
<comment type="similarity">
    <text evidence="4">Belongs to the class I-like SAM-binding methyltransferase superfamily. RNA M5U methyltransferase family.</text>
</comment>
<dbReference type="AlphaFoldDB" id="A0A7K1UT03"/>
<keyword evidence="3 4" id="KW-0949">S-adenosyl-L-methionine</keyword>
<keyword evidence="2 4" id="KW-0808">Transferase</keyword>
<feature type="region of interest" description="Disordered" evidence="5">
    <location>
        <begin position="216"/>
        <end position="255"/>
    </location>
</feature>
<dbReference type="PANTHER" id="PTHR11061:SF30">
    <property type="entry name" value="TRNA (URACIL(54)-C(5))-METHYLTRANSFERASE"/>
    <property type="match status" value="1"/>
</dbReference>
<feature type="binding site" evidence="4">
    <location>
        <position position="311"/>
    </location>
    <ligand>
        <name>S-adenosyl-L-methionine</name>
        <dbReference type="ChEBI" id="CHEBI:59789"/>
    </ligand>
</feature>
<feature type="region of interest" description="Disordered" evidence="5">
    <location>
        <begin position="1"/>
        <end position="32"/>
    </location>
</feature>
<dbReference type="GO" id="GO:0070041">
    <property type="term" value="F:rRNA (uridine-C5-)-methyltransferase activity"/>
    <property type="evidence" value="ECO:0007669"/>
    <property type="project" value="TreeGrafter"/>
</dbReference>
<dbReference type="GO" id="GO:0070475">
    <property type="term" value="P:rRNA base methylation"/>
    <property type="evidence" value="ECO:0007669"/>
    <property type="project" value="TreeGrafter"/>
</dbReference>
<dbReference type="SUPFAM" id="SSF53335">
    <property type="entry name" value="S-adenosyl-L-methionine-dependent methyltransferases"/>
    <property type="match status" value="1"/>
</dbReference>
<keyword evidence="7" id="KW-1185">Reference proteome</keyword>
<dbReference type="PANTHER" id="PTHR11061">
    <property type="entry name" value="RNA M5U METHYLTRANSFERASE"/>
    <property type="match status" value="1"/>
</dbReference>
<comment type="caution">
    <text evidence="6">The sequence shown here is derived from an EMBL/GenBank/DDBJ whole genome shotgun (WGS) entry which is preliminary data.</text>
</comment>
<dbReference type="PROSITE" id="PS51687">
    <property type="entry name" value="SAM_MT_RNA_M5U"/>
    <property type="match status" value="1"/>
</dbReference>
<evidence type="ECO:0000256" key="2">
    <source>
        <dbReference type="ARBA" id="ARBA00022679"/>
    </source>
</evidence>
<dbReference type="EMBL" id="WRPP01000001">
    <property type="protein sequence ID" value="MVU77470.1"/>
    <property type="molecule type" value="Genomic_DNA"/>
</dbReference>
<evidence type="ECO:0000256" key="1">
    <source>
        <dbReference type="ARBA" id="ARBA00022603"/>
    </source>
</evidence>
<feature type="compositionally biased region" description="Basic and acidic residues" evidence="5">
    <location>
        <begin position="219"/>
        <end position="228"/>
    </location>
</feature>
<name>A0A7K1UT03_9NOCA</name>
<organism evidence="6 7">
    <name type="scientific">Nocardia terrae</name>
    <dbReference type="NCBI Taxonomy" id="2675851"/>
    <lineage>
        <taxon>Bacteria</taxon>
        <taxon>Bacillati</taxon>
        <taxon>Actinomycetota</taxon>
        <taxon>Actinomycetes</taxon>
        <taxon>Mycobacteriales</taxon>
        <taxon>Nocardiaceae</taxon>
        <taxon>Nocardia</taxon>
    </lineage>
</organism>
<dbReference type="InterPro" id="IPR029063">
    <property type="entry name" value="SAM-dependent_MTases_sf"/>
</dbReference>
<reference evidence="6 7" key="1">
    <citation type="submission" date="2019-12" db="EMBL/GenBank/DDBJ databases">
        <title>Nocardia sp. nov. ET3-3 isolated from soil.</title>
        <authorList>
            <person name="Kanchanasin P."/>
            <person name="Tanasupawat S."/>
            <person name="Yuki M."/>
            <person name="Kudo T."/>
        </authorList>
    </citation>
    <scope>NUCLEOTIDE SEQUENCE [LARGE SCALE GENOMIC DNA]</scope>
    <source>
        <strain evidence="6 7">ET3-3</strain>
    </source>
</reference>
<evidence type="ECO:0000313" key="7">
    <source>
        <dbReference type="Proteomes" id="UP000466794"/>
    </source>
</evidence>
<dbReference type="Pfam" id="PF05958">
    <property type="entry name" value="tRNA_U5-meth_tr"/>
    <property type="match status" value="1"/>
</dbReference>
<sequence>MPQHAKPAPEAHVRDETRDASPDAAPPGVAPGRIGGVATHLASSLIARPDTGKSDAPRTGVSAGVFDSKGEAAASRPASAIVGELGEVGAALVDSTADVAERGGAQAAIPVGGAVVSTPTARAGGAELIVASGGLLSAAGYTAGWRSRVRLAVDSDGRAGVHGYRSSEVIADLRCPQPMAGAMDGIADRKWTPGADLVVAVDGDGMRHIVEVAPAEVEQGDRRGRQERGAGGARRGGDRRSTATRRAAAHGARDERVVDGTGRAVQYVAERRWELSATGFWQPHYGAAQCYSDVVAEWAEAAPGSLVWDLYCGVGVFAARLAEQVGDRGLVHGVEFARSAVTEGRAALRDMPWVDLTAERVERWIHEQPGTAPDVVVLDPPRAGAGKDVINALSERSPRRIIHIGCDPAAFARDVGLYRTTGYQPIGLRVFDAFPGTHHVECIAVFER</sequence>
<feature type="binding site" evidence="4">
    <location>
        <position position="379"/>
    </location>
    <ligand>
        <name>S-adenosyl-L-methionine</name>
        <dbReference type="ChEBI" id="CHEBI:59789"/>
    </ligand>
</feature>
<evidence type="ECO:0000256" key="4">
    <source>
        <dbReference type="PROSITE-ProRule" id="PRU01024"/>
    </source>
</evidence>
<dbReference type="RefSeq" id="WP_157387203.1">
    <property type="nucleotide sequence ID" value="NZ_WRPP01000001.1"/>
</dbReference>
<gene>
    <name evidence="6" type="ORF">GPX89_09440</name>
</gene>
<evidence type="ECO:0000256" key="3">
    <source>
        <dbReference type="ARBA" id="ARBA00022691"/>
    </source>
</evidence>
<protein>
    <submittedName>
        <fullName evidence="6">Class I SAM-dependent RNA methyltransferase</fullName>
    </submittedName>
</protein>
<keyword evidence="1 4" id="KW-0489">Methyltransferase</keyword>